<evidence type="ECO:0000313" key="6">
    <source>
        <dbReference type="Proteomes" id="UP000011651"/>
    </source>
</evidence>
<dbReference type="Pfam" id="PF00990">
    <property type="entry name" value="GGDEF"/>
    <property type="match status" value="1"/>
</dbReference>
<keyword evidence="3" id="KW-0812">Transmembrane</keyword>
<dbReference type="EC" id="2.7.7.65" evidence="1"/>
<comment type="catalytic activity">
    <reaction evidence="2">
        <text>2 GTP = 3',3'-c-di-GMP + 2 diphosphate</text>
        <dbReference type="Rhea" id="RHEA:24898"/>
        <dbReference type="ChEBI" id="CHEBI:33019"/>
        <dbReference type="ChEBI" id="CHEBI:37565"/>
        <dbReference type="ChEBI" id="CHEBI:58805"/>
        <dbReference type="EC" id="2.7.7.65"/>
    </reaction>
</comment>
<evidence type="ECO:0000259" key="4">
    <source>
        <dbReference type="PROSITE" id="PS50887"/>
    </source>
</evidence>
<dbReference type="InterPro" id="IPR050469">
    <property type="entry name" value="Diguanylate_Cyclase"/>
</dbReference>
<evidence type="ECO:0000256" key="1">
    <source>
        <dbReference type="ARBA" id="ARBA00012528"/>
    </source>
</evidence>
<sequence length="383" mass="43450">MVTSKTRPVAQPTVRPRPLARQHRYFTWLSLSLMSFLALMVLIVYESRWVYPEIQAYFSQTGSLTGQQLSTRARVYLQNAQSELLSDQAEQDALDAAALDIDLAYGLADVHIYRREYTCVEPSLKELDRLVALLVARGIDRIAAAMALFAPIQCLTHIEMDQLDRRGAAINDFSESTRQHRQVLTYSSLLIFVMGLAFWWLHERQLRRADRATQETFEWMQRAMRDPLTGIGNRSALHQDVLAKQHQSLGLILVDIDFFKQYNDAYGHPQGDTLLRQLATLIGETLNDEAQLYRLGGDEFAALLHCPNTDTLKRYCRQLIEGLREADFAHSAHPDKKGVTLSVGGSCFVADEATFPYAYEAADKALYRVKAMGRDGWQVTEDA</sequence>
<dbReference type="NCBIfam" id="TIGR00254">
    <property type="entry name" value="GGDEF"/>
    <property type="match status" value="1"/>
</dbReference>
<feature type="domain" description="GGDEF" evidence="4">
    <location>
        <begin position="247"/>
        <end position="382"/>
    </location>
</feature>
<keyword evidence="3" id="KW-0472">Membrane</keyword>
<dbReference type="PROSITE" id="PS50887">
    <property type="entry name" value="GGDEF"/>
    <property type="match status" value="1"/>
</dbReference>
<dbReference type="InterPro" id="IPR000160">
    <property type="entry name" value="GGDEF_dom"/>
</dbReference>
<protein>
    <recommendedName>
        <fullName evidence="1">diguanylate cyclase</fullName>
        <ecNumber evidence="1">2.7.7.65</ecNumber>
    </recommendedName>
</protein>
<comment type="caution">
    <text evidence="5">The sequence shown here is derived from an EMBL/GenBank/DDBJ whole genome shotgun (WGS) entry which is preliminary data.</text>
</comment>
<dbReference type="SMART" id="SM00267">
    <property type="entry name" value="GGDEF"/>
    <property type="match status" value="1"/>
</dbReference>
<dbReference type="PATRIC" id="fig|1204738.3.peg.1111"/>
<gene>
    <name evidence="5" type="ORF">HALTITAN_0751</name>
</gene>
<accession>L9UC28</accession>
<keyword evidence="3" id="KW-1133">Transmembrane helix</keyword>
<dbReference type="GO" id="GO:0052621">
    <property type="term" value="F:diguanylate cyclase activity"/>
    <property type="evidence" value="ECO:0007669"/>
    <property type="project" value="UniProtKB-EC"/>
</dbReference>
<dbReference type="GO" id="GO:0005886">
    <property type="term" value="C:plasma membrane"/>
    <property type="evidence" value="ECO:0007669"/>
    <property type="project" value="TreeGrafter"/>
</dbReference>
<dbReference type="PANTHER" id="PTHR45138:SF9">
    <property type="entry name" value="DIGUANYLATE CYCLASE DGCM-RELATED"/>
    <property type="match status" value="1"/>
</dbReference>
<dbReference type="GO" id="GO:1902201">
    <property type="term" value="P:negative regulation of bacterial-type flagellum-dependent cell motility"/>
    <property type="evidence" value="ECO:0007669"/>
    <property type="project" value="TreeGrafter"/>
</dbReference>
<feature type="transmembrane region" description="Helical" evidence="3">
    <location>
        <begin position="183"/>
        <end position="201"/>
    </location>
</feature>
<proteinExistence type="predicted"/>
<dbReference type="AlphaFoldDB" id="L9UC28"/>
<dbReference type="InterPro" id="IPR029787">
    <property type="entry name" value="Nucleotide_cyclase"/>
</dbReference>
<dbReference type="EMBL" id="AOPO01000002">
    <property type="protein sequence ID" value="ELY22191.1"/>
    <property type="molecule type" value="Genomic_DNA"/>
</dbReference>
<organism evidence="5 6">
    <name type="scientific">Vreelandella titanicae BH1</name>
    <dbReference type="NCBI Taxonomy" id="1204738"/>
    <lineage>
        <taxon>Bacteria</taxon>
        <taxon>Pseudomonadati</taxon>
        <taxon>Pseudomonadota</taxon>
        <taxon>Gammaproteobacteria</taxon>
        <taxon>Oceanospirillales</taxon>
        <taxon>Halomonadaceae</taxon>
        <taxon>Vreelandella</taxon>
    </lineage>
</organism>
<dbReference type="SUPFAM" id="SSF55073">
    <property type="entry name" value="Nucleotide cyclase"/>
    <property type="match status" value="1"/>
</dbReference>
<dbReference type="CDD" id="cd01949">
    <property type="entry name" value="GGDEF"/>
    <property type="match status" value="1"/>
</dbReference>
<dbReference type="Proteomes" id="UP000011651">
    <property type="component" value="Unassembled WGS sequence"/>
</dbReference>
<evidence type="ECO:0000256" key="2">
    <source>
        <dbReference type="ARBA" id="ARBA00034247"/>
    </source>
</evidence>
<name>L9UC28_9GAMM</name>
<dbReference type="PANTHER" id="PTHR45138">
    <property type="entry name" value="REGULATORY COMPONENTS OF SENSORY TRANSDUCTION SYSTEM"/>
    <property type="match status" value="1"/>
</dbReference>
<feature type="transmembrane region" description="Helical" evidence="3">
    <location>
        <begin position="25"/>
        <end position="45"/>
    </location>
</feature>
<dbReference type="GO" id="GO:0043709">
    <property type="term" value="P:cell adhesion involved in single-species biofilm formation"/>
    <property type="evidence" value="ECO:0007669"/>
    <property type="project" value="TreeGrafter"/>
</dbReference>
<evidence type="ECO:0000256" key="3">
    <source>
        <dbReference type="SAM" id="Phobius"/>
    </source>
</evidence>
<evidence type="ECO:0000313" key="5">
    <source>
        <dbReference type="EMBL" id="ELY22191.1"/>
    </source>
</evidence>
<dbReference type="InterPro" id="IPR043128">
    <property type="entry name" value="Rev_trsase/Diguanyl_cyclase"/>
</dbReference>
<reference evidence="5 6" key="1">
    <citation type="journal article" date="2013" name="Genome Announc.">
        <title>Draft Genome of the Marine Gammaproteobacterium Halomonas titanicae.</title>
        <authorList>
            <person name="Sanchez-Porro C."/>
            <person name="de la Haba R.R."/>
            <person name="Cruz-Hernandez N."/>
            <person name="Gonzalez J.M."/>
            <person name="Reyes-Guirao C."/>
            <person name="Navarro-Sampedro L."/>
            <person name="Carballo M."/>
            <person name="Ventosa A."/>
        </authorList>
    </citation>
    <scope>NUCLEOTIDE SEQUENCE [LARGE SCALE GENOMIC DNA]</scope>
    <source>
        <strain evidence="5 6">BH1</strain>
    </source>
</reference>
<dbReference type="Gene3D" id="3.30.70.270">
    <property type="match status" value="1"/>
</dbReference>